<evidence type="ECO:0000313" key="2">
    <source>
        <dbReference type="Proteomes" id="UP000317158"/>
    </source>
</evidence>
<dbReference type="AlphaFoldDB" id="A0A520KTA2"/>
<evidence type="ECO:0000313" key="1">
    <source>
        <dbReference type="EMBL" id="RZN65223.1"/>
    </source>
</evidence>
<sequence>MSKSLISVLDKILEIAERIRDMLIDLLPPMLKDLLKSLVEAGLCPISLTRRVVNSLGGLMGVNL</sequence>
<name>A0A520KTA2_METT2</name>
<protein>
    <submittedName>
        <fullName evidence="1">Uncharacterized protein</fullName>
    </submittedName>
</protein>
<organism evidence="1 2">
    <name type="scientific">Methanoliparum thermophilum</name>
    <dbReference type="NCBI Taxonomy" id="2491083"/>
    <lineage>
        <taxon>Archaea</taxon>
        <taxon>Methanobacteriati</taxon>
        <taxon>Methanobacteriota</taxon>
        <taxon>Candidatus Methanoliparia</taxon>
        <taxon>Candidatus Methanoliparales</taxon>
        <taxon>Candidatus Methanoliparaceae</taxon>
        <taxon>Candidatus Methanoliparum</taxon>
    </lineage>
</organism>
<proteinExistence type="predicted"/>
<dbReference type="EMBL" id="RXIF01000003">
    <property type="protein sequence ID" value="RZN65223.1"/>
    <property type="molecule type" value="Genomic_DNA"/>
</dbReference>
<accession>A0A520KTA2</accession>
<reference evidence="1 2" key="1">
    <citation type="journal article" date="2019" name="Nat. Microbiol.">
        <title>Wide diversity of methane and short-chain alkane metabolisms in uncultured archaea.</title>
        <authorList>
            <person name="Borrel G."/>
            <person name="Adam P.S."/>
            <person name="McKay L.J."/>
            <person name="Chen L.X."/>
            <person name="Sierra-Garcia I.N."/>
            <person name="Sieber C.M."/>
            <person name="Letourneur Q."/>
            <person name="Ghozlane A."/>
            <person name="Andersen G.L."/>
            <person name="Li W.J."/>
            <person name="Hallam S.J."/>
            <person name="Muyzer G."/>
            <person name="de Oliveira V.M."/>
            <person name="Inskeep W.P."/>
            <person name="Banfield J.F."/>
            <person name="Gribaldo S."/>
        </authorList>
    </citation>
    <scope>NUCLEOTIDE SEQUENCE [LARGE SCALE GENOMIC DNA]</scope>
    <source>
        <strain evidence="1">NM1a</strain>
    </source>
</reference>
<gene>
    <name evidence="1" type="ORF">EF806_01515</name>
</gene>
<comment type="caution">
    <text evidence="1">The sequence shown here is derived from an EMBL/GenBank/DDBJ whole genome shotgun (WGS) entry which is preliminary data.</text>
</comment>
<dbReference type="Proteomes" id="UP000317158">
    <property type="component" value="Unassembled WGS sequence"/>
</dbReference>